<dbReference type="Pfam" id="PF01073">
    <property type="entry name" value="3Beta_HSD"/>
    <property type="match status" value="1"/>
</dbReference>
<dbReference type="AlphaFoldDB" id="A0A2N5SH52"/>
<dbReference type="InterPro" id="IPR036291">
    <property type="entry name" value="NAD(P)-bd_dom_sf"/>
</dbReference>
<dbReference type="SUPFAM" id="SSF51735">
    <property type="entry name" value="NAD(P)-binding Rossmann-fold domains"/>
    <property type="match status" value="1"/>
</dbReference>
<name>A0A2N5SH52_9BASI</name>
<dbReference type="InterPro" id="IPR050425">
    <property type="entry name" value="NAD(P)_dehydrat-like"/>
</dbReference>
<keyword evidence="5" id="KW-1185">Reference proteome</keyword>
<dbReference type="InterPro" id="IPR002225">
    <property type="entry name" value="3Beta_OHSteriod_DH/Estase"/>
</dbReference>
<reference evidence="4 5" key="1">
    <citation type="submission" date="2017-11" db="EMBL/GenBank/DDBJ databases">
        <title>De novo assembly and phasing of dikaryotic genomes from two isolates of Puccinia coronata f. sp. avenae, the causal agent of oat crown rust.</title>
        <authorList>
            <person name="Miller M.E."/>
            <person name="Zhang Y."/>
            <person name="Omidvar V."/>
            <person name="Sperschneider J."/>
            <person name="Schwessinger B."/>
            <person name="Raley C."/>
            <person name="Palmer J.M."/>
            <person name="Garnica D."/>
            <person name="Upadhyaya N."/>
            <person name="Rathjen J."/>
            <person name="Taylor J.M."/>
            <person name="Park R.F."/>
            <person name="Dodds P.N."/>
            <person name="Hirsch C.D."/>
            <person name="Kianian S.F."/>
            <person name="Figueroa M."/>
        </authorList>
    </citation>
    <scope>NUCLEOTIDE SEQUENCE [LARGE SCALE GENOMIC DNA]</scope>
    <source>
        <strain evidence="4">12NC29</strain>
    </source>
</reference>
<dbReference type="STRING" id="200324.A0A2N5SH52"/>
<dbReference type="PANTHER" id="PTHR10366:SF579">
    <property type="entry name" value="3-BETA HYDROXYSTEROID DEHYDROGENASE_ISOMERASE FAMILY PROTEIN (AFU_ORTHOLOGUE AFUA_3G02250)"/>
    <property type="match status" value="1"/>
</dbReference>
<dbReference type="GO" id="GO:0006694">
    <property type="term" value="P:steroid biosynthetic process"/>
    <property type="evidence" value="ECO:0007669"/>
    <property type="project" value="InterPro"/>
</dbReference>
<evidence type="ECO:0000256" key="1">
    <source>
        <dbReference type="ARBA" id="ARBA00023002"/>
    </source>
</evidence>
<evidence type="ECO:0000313" key="4">
    <source>
        <dbReference type="EMBL" id="PLW12563.1"/>
    </source>
</evidence>
<sequence length="351" mass="38405">MSSQDTRCPPEKKVLITGISGFVGAHVAKAFLDHGWIVIGTVRDAQKGTSLLKLPVFSQFAKERKIEFTVVEDISTADFKSVLSGVDALAHTASPFHFDGKKFTDYANPAIEGTIKILKAAQEFPQIKAVVVTSSFVSVVDHTVPPEKQGGKVYSESDWLPITYESAEASNNSALWYCASKKLAEEAAWKIKNEGAPWTLATICPPMIFGPVIHTGNLSGLNESSRQLYELFAGKTGGVVPPTRFPCLSDVRDVAAAHYQAISRMASGRFIVASGVYDNQRIVDTIRQKFSKDCEQVPFGKPGNHYHPEDVYALDSSKTKKELGIKIRKFDDIIVDTVQNYLELGALSSSK</sequence>
<comment type="similarity">
    <text evidence="2">Belongs to the NAD(P)-dependent epimerase/dehydratase family. Dihydroflavonol-4-reductase subfamily.</text>
</comment>
<dbReference type="EMBL" id="PGCJ01000978">
    <property type="protein sequence ID" value="PLW12563.1"/>
    <property type="molecule type" value="Genomic_DNA"/>
</dbReference>
<proteinExistence type="inferred from homology"/>
<protein>
    <recommendedName>
        <fullName evidence="3">3-beta hydroxysteroid dehydrogenase/isomerase domain-containing protein</fullName>
    </recommendedName>
</protein>
<dbReference type="Gene3D" id="3.40.50.720">
    <property type="entry name" value="NAD(P)-binding Rossmann-like Domain"/>
    <property type="match status" value="1"/>
</dbReference>
<dbReference type="Proteomes" id="UP000235388">
    <property type="component" value="Unassembled WGS sequence"/>
</dbReference>
<evidence type="ECO:0000313" key="5">
    <source>
        <dbReference type="Proteomes" id="UP000235388"/>
    </source>
</evidence>
<feature type="domain" description="3-beta hydroxysteroid dehydrogenase/isomerase" evidence="3">
    <location>
        <begin position="15"/>
        <end position="212"/>
    </location>
</feature>
<keyword evidence="1" id="KW-0560">Oxidoreductase</keyword>
<dbReference type="PANTHER" id="PTHR10366">
    <property type="entry name" value="NAD DEPENDENT EPIMERASE/DEHYDRATASE"/>
    <property type="match status" value="1"/>
</dbReference>
<dbReference type="GO" id="GO:0016616">
    <property type="term" value="F:oxidoreductase activity, acting on the CH-OH group of donors, NAD or NADP as acceptor"/>
    <property type="evidence" value="ECO:0007669"/>
    <property type="project" value="InterPro"/>
</dbReference>
<organism evidence="4 5">
    <name type="scientific">Puccinia coronata f. sp. avenae</name>
    <dbReference type="NCBI Taxonomy" id="200324"/>
    <lineage>
        <taxon>Eukaryota</taxon>
        <taxon>Fungi</taxon>
        <taxon>Dikarya</taxon>
        <taxon>Basidiomycota</taxon>
        <taxon>Pucciniomycotina</taxon>
        <taxon>Pucciniomycetes</taxon>
        <taxon>Pucciniales</taxon>
        <taxon>Pucciniaceae</taxon>
        <taxon>Puccinia</taxon>
    </lineage>
</organism>
<gene>
    <name evidence="4" type="ORF">PCANC_18132</name>
</gene>
<comment type="caution">
    <text evidence="4">The sequence shown here is derived from an EMBL/GenBank/DDBJ whole genome shotgun (WGS) entry which is preliminary data.</text>
</comment>
<accession>A0A2N5SH52</accession>
<evidence type="ECO:0000259" key="3">
    <source>
        <dbReference type="Pfam" id="PF01073"/>
    </source>
</evidence>
<dbReference type="OrthoDB" id="2735536at2759"/>
<evidence type="ECO:0000256" key="2">
    <source>
        <dbReference type="ARBA" id="ARBA00023445"/>
    </source>
</evidence>